<evidence type="ECO:0000313" key="1">
    <source>
        <dbReference type="EMBL" id="KKN21527.1"/>
    </source>
</evidence>
<organism evidence="1">
    <name type="scientific">marine sediment metagenome</name>
    <dbReference type="NCBI Taxonomy" id="412755"/>
    <lineage>
        <taxon>unclassified sequences</taxon>
        <taxon>metagenomes</taxon>
        <taxon>ecological metagenomes</taxon>
    </lineage>
</organism>
<dbReference type="EMBL" id="LAZR01003140">
    <property type="protein sequence ID" value="KKN21527.1"/>
    <property type="molecule type" value="Genomic_DNA"/>
</dbReference>
<sequence>MKLKCDLCKREADGKGCWMMIPHSEGFNGFALVGKEHSDGKREVEETILCMKCREQIAIFLCLLIKEGNEANH</sequence>
<comment type="caution">
    <text evidence="1">The sequence shown here is derived from an EMBL/GenBank/DDBJ whole genome shotgun (WGS) entry which is preliminary data.</text>
</comment>
<reference evidence="1" key="1">
    <citation type="journal article" date="2015" name="Nature">
        <title>Complex archaea that bridge the gap between prokaryotes and eukaryotes.</title>
        <authorList>
            <person name="Spang A."/>
            <person name="Saw J.H."/>
            <person name="Jorgensen S.L."/>
            <person name="Zaremba-Niedzwiedzka K."/>
            <person name="Martijn J."/>
            <person name="Lind A.E."/>
            <person name="van Eijk R."/>
            <person name="Schleper C."/>
            <person name="Guy L."/>
            <person name="Ettema T.J."/>
        </authorList>
    </citation>
    <scope>NUCLEOTIDE SEQUENCE</scope>
</reference>
<proteinExistence type="predicted"/>
<dbReference type="AlphaFoldDB" id="A0A0F9PAI1"/>
<protein>
    <submittedName>
        <fullName evidence="1">Uncharacterized protein</fullName>
    </submittedName>
</protein>
<accession>A0A0F9PAI1</accession>
<gene>
    <name evidence="1" type="ORF">LCGC14_0924440</name>
</gene>
<name>A0A0F9PAI1_9ZZZZ</name>